<protein>
    <submittedName>
        <fullName evidence="1">Uncharacterized protein</fullName>
    </submittedName>
</protein>
<reference evidence="1 2" key="1">
    <citation type="submission" date="2015-08" db="EMBL/GenBank/DDBJ databases">
        <title>Genomes of Paenibacillus riograndensis.</title>
        <authorList>
            <person name="Sant'Anna F.H."/>
            <person name="Souza R."/>
            <person name="Ambrosini A."/>
            <person name="Bach E."/>
            <person name="Fernandes G."/>
            <person name="Balsanelli E."/>
            <person name="Baura V.A."/>
            <person name="Pedrosa F.O."/>
            <person name="Souza E.M."/>
            <person name="Passaglia L."/>
        </authorList>
    </citation>
    <scope>NUCLEOTIDE SEQUENCE [LARGE SCALE GENOMIC DNA]</scope>
    <source>
        <strain evidence="1 2">CAS34</strain>
    </source>
</reference>
<dbReference type="EMBL" id="LIRB01000072">
    <property type="protein sequence ID" value="KWX81205.1"/>
    <property type="molecule type" value="Genomic_DNA"/>
</dbReference>
<dbReference type="AlphaFoldDB" id="A0A132UCL5"/>
<dbReference type="PATRIC" id="fig|483937.3.peg.6497"/>
<accession>A0A132UCL5</accession>
<name>A0A132UCL5_9BACL</name>
<proteinExistence type="predicted"/>
<comment type="caution">
    <text evidence="1">The sequence shown here is derived from an EMBL/GenBank/DDBJ whole genome shotgun (WGS) entry which is preliminary data.</text>
</comment>
<gene>
    <name evidence="1" type="ORF">AMQ84_00655</name>
</gene>
<evidence type="ECO:0000313" key="2">
    <source>
        <dbReference type="Proteomes" id="UP000070475"/>
    </source>
</evidence>
<keyword evidence="2" id="KW-1185">Reference proteome</keyword>
<evidence type="ECO:0000313" key="1">
    <source>
        <dbReference type="EMBL" id="KWX81205.1"/>
    </source>
</evidence>
<sequence length="83" mass="8651">MNGVGAPGAESKVKIPLICAAGAPGTESKVKIPLISLYGGIPAASQVEKGHLNFSKIKKSRGLGGKRELNSALFLYLGRMWGN</sequence>
<dbReference type="Proteomes" id="UP000070475">
    <property type="component" value="Unassembled WGS sequence"/>
</dbReference>
<organism evidence="1 2">
    <name type="scientific">Paenibacillus riograndensis</name>
    <dbReference type="NCBI Taxonomy" id="483937"/>
    <lineage>
        <taxon>Bacteria</taxon>
        <taxon>Bacillati</taxon>
        <taxon>Bacillota</taxon>
        <taxon>Bacilli</taxon>
        <taxon>Bacillales</taxon>
        <taxon>Paenibacillaceae</taxon>
        <taxon>Paenibacillus</taxon>
        <taxon>Paenibacillus sonchi group</taxon>
    </lineage>
</organism>